<evidence type="ECO:0000313" key="4">
    <source>
        <dbReference type="Proteomes" id="UP000005954"/>
    </source>
</evidence>
<dbReference type="Proteomes" id="UP000005954">
    <property type="component" value="Unassembled WGS sequence"/>
</dbReference>
<evidence type="ECO:0000256" key="1">
    <source>
        <dbReference type="ARBA" id="ARBA00023002"/>
    </source>
</evidence>
<proteinExistence type="predicted"/>
<feature type="domain" description="FAD dependent oxidoreductase" evidence="2">
    <location>
        <begin position="7"/>
        <end position="344"/>
    </location>
</feature>
<dbReference type="SUPFAM" id="SSF51905">
    <property type="entry name" value="FAD/NAD(P)-binding domain"/>
    <property type="match status" value="1"/>
</dbReference>
<dbReference type="RefSeq" id="WP_009814516.1">
    <property type="nucleotide sequence ID" value="NZ_CH724156.1"/>
</dbReference>
<evidence type="ECO:0000259" key="2">
    <source>
        <dbReference type="Pfam" id="PF01266"/>
    </source>
</evidence>
<dbReference type="STRING" id="89187.ISM_12535"/>
<dbReference type="GO" id="GO:0005737">
    <property type="term" value="C:cytoplasm"/>
    <property type="evidence" value="ECO:0007669"/>
    <property type="project" value="TreeGrafter"/>
</dbReference>
<organism evidence="3 4">
    <name type="scientific">Roseovarius nubinhibens (strain ATCC BAA-591 / DSM 15170 / ISM)</name>
    <dbReference type="NCBI Taxonomy" id="89187"/>
    <lineage>
        <taxon>Bacteria</taxon>
        <taxon>Pseudomonadati</taxon>
        <taxon>Pseudomonadota</taxon>
        <taxon>Alphaproteobacteria</taxon>
        <taxon>Rhodobacterales</taxon>
        <taxon>Roseobacteraceae</taxon>
        <taxon>Roseovarius</taxon>
    </lineage>
</organism>
<comment type="caution">
    <text evidence="3">The sequence shown here is derived from an EMBL/GenBank/DDBJ whole genome shotgun (WGS) entry which is preliminary data.</text>
</comment>
<protein>
    <submittedName>
        <fullName evidence="3">Oxidoreductase, FAD-binding protein</fullName>
    </submittedName>
</protein>
<accession>A3SMK1</accession>
<dbReference type="AlphaFoldDB" id="A3SMK1"/>
<dbReference type="Pfam" id="PF01266">
    <property type="entry name" value="DAO"/>
    <property type="match status" value="1"/>
</dbReference>
<keyword evidence="1" id="KW-0560">Oxidoreductase</keyword>
<dbReference type="PANTHER" id="PTHR13847">
    <property type="entry name" value="SARCOSINE DEHYDROGENASE-RELATED"/>
    <property type="match status" value="1"/>
</dbReference>
<name>A3SMK1_ROSNI</name>
<sequence>MSRTTFDVIVIGGGIAGISAAAEIARDRTVCVLEAEDQLAYHSTGRSAAIFIRNYGNAVLRRLNALAHPALAGETRAENVLSQRGELLLALDHQMDALDAYMAGTDTIERLTAQEAVDLVPVLRRDQIAAAVYEQDAQDIDVDRLLQSYARALRAEGGEIRTGQRVKALARKDALWQVTTATGTISAPTVVNAAGAWADALAALAGLPGVGLQPMRRSAVIMEVPEGLAVDSWPLFGALLEGDEGWYAKPEAGRLMISPADEDPVAPGDAWPDDMVLAEGLYRFEQMVDIPVTRPSHSWAGLRSFVPDRTPVLGLDPLAEGFCWLAGQGGYGVQTAPAMATLARDALSGGIADAGLATALSPARFR</sequence>
<dbReference type="GO" id="GO:0016491">
    <property type="term" value="F:oxidoreductase activity"/>
    <property type="evidence" value="ECO:0007669"/>
    <property type="project" value="UniProtKB-KW"/>
</dbReference>
<dbReference type="OrthoDB" id="7421214at2"/>
<reference evidence="3 4" key="1">
    <citation type="submission" date="2005-12" db="EMBL/GenBank/DDBJ databases">
        <authorList>
            <person name="Moran M.A."/>
            <person name="Ferriera S."/>
            <person name="Johnson J."/>
            <person name="Kravitz S."/>
            <person name="Halpern A."/>
            <person name="Remington K."/>
            <person name="Beeson K."/>
            <person name="Tran B."/>
            <person name="Rogers Y.-H."/>
            <person name="Friedman R."/>
            <person name="Venter J.C."/>
        </authorList>
    </citation>
    <scope>NUCLEOTIDE SEQUENCE [LARGE SCALE GENOMIC DNA]</scope>
    <source>
        <strain evidence="4">ATCC BAA-591 / DSM 15170 / ISM</strain>
    </source>
</reference>
<dbReference type="EMBL" id="AALY01000002">
    <property type="protein sequence ID" value="EAP75691.1"/>
    <property type="molecule type" value="Genomic_DNA"/>
</dbReference>
<dbReference type="Gene3D" id="3.30.9.10">
    <property type="entry name" value="D-Amino Acid Oxidase, subunit A, domain 2"/>
    <property type="match status" value="1"/>
</dbReference>
<dbReference type="Gene3D" id="3.50.50.60">
    <property type="entry name" value="FAD/NAD(P)-binding domain"/>
    <property type="match status" value="1"/>
</dbReference>
<dbReference type="HOGENOM" id="CLU_007884_4_2_5"/>
<dbReference type="InterPro" id="IPR036188">
    <property type="entry name" value="FAD/NAD-bd_sf"/>
</dbReference>
<dbReference type="InterPro" id="IPR006076">
    <property type="entry name" value="FAD-dep_OxRdtase"/>
</dbReference>
<dbReference type="eggNOG" id="COG0665">
    <property type="taxonomic scope" value="Bacteria"/>
</dbReference>
<keyword evidence="4" id="KW-1185">Reference proteome</keyword>
<evidence type="ECO:0000313" key="3">
    <source>
        <dbReference type="EMBL" id="EAP75691.1"/>
    </source>
</evidence>
<gene>
    <name evidence="3" type="ORF">ISM_12535</name>
</gene>
<dbReference type="PANTHER" id="PTHR13847:SF287">
    <property type="entry name" value="FAD-DEPENDENT OXIDOREDUCTASE DOMAIN-CONTAINING PROTEIN 1"/>
    <property type="match status" value="1"/>
</dbReference>